<evidence type="ECO:0000313" key="3">
    <source>
        <dbReference type="Proteomes" id="UP000515160"/>
    </source>
</evidence>
<gene>
    <name evidence="4" type="primary">LOC117569800</name>
</gene>
<dbReference type="OrthoDB" id="6359856at2759"/>
<feature type="region of interest" description="Disordered" evidence="1">
    <location>
        <begin position="138"/>
        <end position="157"/>
    </location>
</feature>
<protein>
    <submittedName>
        <fullName evidence="4">Rhythmically expressed gene 5 protein</fullName>
    </submittedName>
</protein>
<feature type="signal peptide" evidence="2">
    <location>
        <begin position="1"/>
        <end position="24"/>
    </location>
</feature>
<feature type="compositionally biased region" description="Low complexity" evidence="1">
    <location>
        <begin position="285"/>
        <end position="311"/>
    </location>
</feature>
<dbReference type="RefSeq" id="XP_034107004.1">
    <property type="nucleotide sequence ID" value="XM_034251113.2"/>
</dbReference>
<organism evidence="3 4">
    <name type="scientific">Drosophila albomicans</name>
    <name type="common">Fruit fly</name>
    <dbReference type="NCBI Taxonomy" id="7291"/>
    <lineage>
        <taxon>Eukaryota</taxon>
        <taxon>Metazoa</taxon>
        <taxon>Ecdysozoa</taxon>
        <taxon>Arthropoda</taxon>
        <taxon>Hexapoda</taxon>
        <taxon>Insecta</taxon>
        <taxon>Pterygota</taxon>
        <taxon>Neoptera</taxon>
        <taxon>Endopterygota</taxon>
        <taxon>Diptera</taxon>
        <taxon>Brachycera</taxon>
        <taxon>Muscomorpha</taxon>
        <taxon>Ephydroidea</taxon>
        <taxon>Drosophilidae</taxon>
        <taxon>Drosophila</taxon>
    </lineage>
</organism>
<feature type="chain" id="PRO_5028303627" evidence="2">
    <location>
        <begin position="25"/>
        <end position="323"/>
    </location>
</feature>
<feature type="region of interest" description="Disordered" evidence="1">
    <location>
        <begin position="281"/>
        <end position="323"/>
    </location>
</feature>
<dbReference type="CTD" id="37968"/>
<dbReference type="Proteomes" id="UP000515160">
    <property type="component" value="Chromosome 3"/>
</dbReference>
<sequence length="323" mass="35915">MTQVARVILACCLLSAVTIQMSSASAIPIWEFLSRNEKMSYLYSTFAQLVSVHCKSTVGGGLPVNQCKHNLLGYGYEKLQTFSDAQLEALDPYQRDANELIWSSIMRDHPSATLITTRKPQTVPTPPASSLIILTHQQPPQQNQQQQNPLFDGSSSGNIEHKHKYAMDMDMAYGYGGGEQSPAVQQSSELPVAAALTAEPPQTYLSGPLVIRLRPDGTPVEEDKNRPLPRDDDLETYRLAHGGNIGGNSNPRPNRHRKIATISALKQQHFAAIALQRELQPPHPQQVRRQFRQTQPQQQLQLQTQSHPQPLISSGYYYSKGQA</sequence>
<accession>A0A6P8WZX8</accession>
<keyword evidence="3" id="KW-1185">Reference proteome</keyword>
<evidence type="ECO:0000313" key="4">
    <source>
        <dbReference type="RefSeq" id="XP_034107004.1"/>
    </source>
</evidence>
<evidence type="ECO:0000256" key="1">
    <source>
        <dbReference type="SAM" id="MobiDB-lite"/>
    </source>
</evidence>
<name>A0A6P8WZX8_DROAB</name>
<evidence type="ECO:0000256" key="2">
    <source>
        <dbReference type="SAM" id="SignalP"/>
    </source>
</evidence>
<dbReference type="AlphaFoldDB" id="A0A6P8WZX8"/>
<dbReference type="GeneID" id="117569800"/>
<feature type="compositionally biased region" description="Low complexity" evidence="1">
    <location>
        <begin position="138"/>
        <end position="149"/>
    </location>
</feature>
<reference evidence="4" key="1">
    <citation type="submission" date="2025-08" db="UniProtKB">
        <authorList>
            <consortium name="RefSeq"/>
        </authorList>
    </citation>
    <scope>IDENTIFICATION</scope>
    <source>
        <strain evidence="4">15112-1751.03</strain>
        <tissue evidence="4">Whole Adult</tissue>
    </source>
</reference>
<keyword evidence="2" id="KW-0732">Signal</keyword>
<proteinExistence type="predicted"/>